<protein>
    <recommendedName>
        <fullName evidence="8">DoxX subfamily</fullName>
    </recommendedName>
</protein>
<dbReference type="EMBL" id="MHLN01000009">
    <property type="protein sequence ID" value="OGZ12191.1"/>
    <property type="molecule type" value="Genomic_DNA"/>
</dbReference>
<evidence type="ECO:0000313" key="6">
    <source>
        <dbReference type="EMBL" id="OGZ12191.1"/>
    </source>
</evidence>
<dbReference type="InterPro" id="IPR032808">
    <property type="entry name" value="DoxX"/>
</dbReference>
<proteinExistence type="predicted"/>
<feature type="transmembrane region" description="Helical" evidence="5">
    <location>
        <begin position="12"/>
        <end position="32"/>
    </location>
</feature>
<evidence type="ECO:0000256" key="4">
    <source>
        <dbReference type="ARBA" id="ARBA00023136"/>
    </source>
</evidence>
<comment type="subcellular location">
    <subcellularLocation>
        <location evidence="1">Membrane</location>
        <topology evidence="1">Multi-pass membrane protein</topology>
    </subcellularLocation>
</comment>
<evidence type="ECO:0000256" key="2">
    <source>
        <dbReference type="ARBA" id="ARBA00022692"/>
    </source>
</evidence>
<dbReference type="AlphaFoldDB" id="A0A1G2DGU6"/>
<sequence>MTKHSYKVTDGAIAALLALRFSLGWIFFYSGITKILDPEWTAAGYLASAKTFPALFDWFALPLNIGWVNFANEWGLTLIGLALIVGFGVRAVSFAGALLMALYYLPILDAPYPDAHSFLIDSHIIYILVLFFFAFSHAGEVYGLDGRNLFKKRR</sequence>
<evidence type="ECO:0000256" key="5">
    <source>
        <dbReference type="SAM" id="Phobius"/>
    </source>
</evidence>
<evidence type="ECO:0000256" key="1">
    <source>
        <dbReference type="ARBA" id="ARBA00004141"/>
    </source>
</evidence>
<feature type="transmembrane region" description="Helical" evidence="5">
    <location>
        <begin position="124"/>
        <end position="144"/>
    </location>
</feature>
<keyword evidence="3 5" id="KW-1133">Transmembrane helix</keyword>
<evidence type="ECO:0008006" key="8">
    <source>
        <dbReference type="Google" id="ProtNLM"/>
    </source>
</evidence>
<reference evidence="6 7" key="1">
    <citation type="journal article" date="2016" name="Nat. Commun.">
        <title>Thousands of microbial genomes shed light on interconnected biogeochemical processes in an aquifer system.</title>
        <authorList>
            <person name="Anantharaman K."/>
            <person name="Brown C.T."/>
            <person name="Hug L.A."/>
            <person name="Sharon I."/>
            <person name="Castelle C.J."/>
            <person name="Probst A.J."/>
            <person name="Thomas B.C."/>
            <person name="Singh A."/>
            <person name="Wilkins M.J."/>
            <person name="Karaoz U."/>
            <person name="Brodie E.L."/>
            <person name="Williams K.H."/>
            <person name="Hubbard S.S."/>
            <person name="Banfield J.F."/>
        </authorList>
    </citation>
    <scope>NUCLEOTIDE SEQUENCE [LARGE SCALE GENOMIC DNA]</scope>
</reference>
<dbReference type="Proteomes" id="UP000178099">
    <property type="component" value="Unassembled WGS sequence"/>
</dbReference>
<feature type="transmembrane region" description="Helical" evidence="5">
    <location>
        <begin position="78"/>
        <end position="104"/>
    </location>
</feature>
<feature type="transmembrane region" description="Helical" evidence="5">
    <location>
        <begin position="52"/>
        <end position="71"/>
    </location>
</feature>
<name>A0A1G2DGU6_9BACT</name>
<gene>
    <name evidence="6" type="ORF">A3D67_00780</name>
</gene>
<evidence type="ECO:0000313" key="7">
    <source>
        <dbReference type="Proteomes" id="UP000178099"/>
    </source>
</evidence>
<accession>A0A1G2DGU6</accession>
<organism evidence="6 7">
    <name type="scientific">Candidatus Lloydbacteria bacterium RIFCSPHIGHO2_02_FULL_51_22</name>
    <dbReference type="NCBI Taxonomy" id="1798663"/>
    <lineage>
        <taxon>Bacteria</taxon>
        <taxon>Candidatus Lloydiibacteriota</taxon>
    </lineage>
</organism>
<dbReference type="GO" id="GO:0016020">
    <property type="term" value="C:membrane"/>
    <property type="evidence" value="ECO:0007669"/>
    <property type="project" value="UniProtKB-SubCell"/>
</dbReference>
<dbReference type="Pfam" id="PF07681">
    <property type="entry name" value="DoxX"/>
    <property type="match status" value="1"/>
</dbReference>
<evidence type="ECO:0000256" key="3">
    <source>
        <dbReference type="ARBA" id="ARBA00022989"/>
    </source>
</evidence>
<keyword evidence="4 5" id="KW-0472">Membrane</keyword>
<keyword evidence="2 5" id="KW-0812">Transmembrane</keyword>
<comment type="caution">
    <text evidence="6">The sequence shown here is derived from an EMBL/GenBank/DDBJ whole genome shotgun (WGS) entry which is preliminary data.</text>
</comment>